<comment type="subcellular location">
    <subcellularLocation>
        <location evidence="1">Cell outer membrane</location>
    </subcellularLocation>
</comment>
<evidence type="ECO:0000313" key="8">
    <source>
        <dbReference type="EMBL" id="OAM78444.1"/>
    </source>
</evidence>
<dbReference type="GO" id="GO:0015562">
    <property type="term" value="F:efflux transmembrane transporter activity"/>
    <property type="evidence" value="ECO:0007669"/>
    <property type="project" value="InterPro"/>
</dbReference>
<comment type="caution">
    <text evidence="8">The sequence shown here is derived from an EMBL/GenBank/DDBJ whole genome shotgun (WGS) entry which is preliminary data.</text>
</comment>
<proteinExistence type="inferred from homology"/>
<dbReference type="GO" id="GO:1990281">
    <property type="term" value="C:efflux pump complex"/>
    <property type="evidence" value="ECO:0007669"/>
    <property type="project" value="TreeGrafter"/>
</dbReference>
<dbReference type="InterPro" id="IPR010130">
    <property type="entry name" value="T1SS_OMP_TolC"/>
</dbReference>
<name>A0A178I2C7_9HYPH</name>
<dbReference type="AlphaFoldDB" id="A0A178I2C7"/>
<evidence type="ECO:0000256" key="5">
    <source>
        <dbReference type="ARBA" id="ARBA00022692"/>
    </source>
</evidence>
<evidence type="ECO:0000256" key="4">
    <source>
        <dbReference type="ARBA" id="ARBA00022452"/>
    </source>
</evidence>
<evidence type="ECO:0000256" key="3">
    <source>
        <dbReference type="ARBA" id="ARBA00022448"/>
    </source>
</evidence>
<reference evidence="8 9" key="1">
    <citation type="submission" date="2016-03" db="EMBL/GenBank/DDBJ databases">
        <title>Genome sequencing of Devosia sp. S37.</title>
        <authorList>
            <person name="Mohd Nor M."/>
        </authorList>
    </citation>
    <scope>NUCLEOTIDE SEQUENCE [LARGE SCALE GENOMIC DNA]</scope>
    <source>
        <strain evidence="8 9">S37</strain>
    </source>
</reference>
<evidence type="ECO:0000256" key="1">
    <source>
        <dbReference type="ARBA" id="ARBA00004442"/>
    </source>
</evidence>
<evidence type="ECO:0000256" key="2">
    <source>
        <dbReference type="ARBA" id="ARBA00007613"/>
    </source>
</evidence>
<keyword evidence="9" id="KW-1185">Reference proteome</keyword>
<dbReference type="GO" id="GO:0009279">
    <property type="term" value="C:cell outer membrane"/>
    <property type="evidence" value="ECO:0007669"/>
    <property type="project" value="UniProtKB-SubCell"/>
</dbReference>
<dbReference type="SUPFAM" id="SSF56954">
    <property type="entry name" value="Outer membrane efflux proteins (OEP)"/>
    <property type="match status" value="1"/>
</dbReference>
<sequence>MACGSVGAAQAQSISQALAAAYDHAPDLQAALLSAKASAEGIVQAKSGMMPTLGASVSGSQNASLVGGNWQSGSSLTTGLSYSQTIFDNFRTEAQVEAARASAEVAEHQIRNAEQNVLLEVVQAYMSVLSGRELLALRQENISFFQAQVQAAQDRLDVGEGTRIDVAQAQARLAQGQAAYQASLGSLQTAEATFQRLVGVRPQGLSTSHQYSNLIPRSLDSAISEAEIGHPGILLAKAGIRAAQAGSDAAQAGFGPTASISGSVGTSWTGPSGGPQDGIRGSLGFEVRIPIYAGGAIGSAVRQANLNQIKSEVDAMSAYDQVREAVISAWTGIQSADAQISAAQAGVSSSNTVLDGVIQERDLGTRTTLDVLNAQADLTTARESLINASNSKVVATFALLSAMGRLTATDLGLPVQVKTAVPYTQAVEDVWQELRTIAE</sequence>
<dbReference type="EMBL" id="LVVY01000070">
    <property type="protein sequence ID" value="OAM78444.1"/>
    <property type="molecule type" value="Genomic_DNA"/>
</dbReference>
<dbReference type="Pfam" id="PF02321">
    <property type="entry name" value="OEP"/>
    <property type="match status" value="2"/>
</dbReference>
<dbReference type="InterPro" id="IPR051906">
    <property type="entry name" value="TolC-like"/>
</dbReference>
<keyword evidence="7" id="KW-0998">Cell outer membrane</keyword>
<evidence type="ECO:0000256" key="6">
    <source>
        <dbReference type="ARBA" id="ARBA00023136"/>
    </source>
</evidence>
<dbReference type="Gene3D" id="1.20.1600.10">
    <property type="entry name" value="Outer membrane efflux proteins (OEP)"/>
    <property type="match status" value="1"/>
</dbReference>
<keyword evidence="5" id="KW-0812">Transmembrane</keyword>
<evidence type="ECO:0008006" key="10">
    <source>
        <dbReference type="Google" id="ProtNLM"/>
    </source>
</evidence>
<protein>
    <recommendedName>
        <fullName evidence="10">Transporter</fullName>
    </recommendedName>
</protein>
<dbReference type="GO" id="GO:0015288">
    <property type="term" value="F:porin activity"/>
    <property type="evidence" value="ECO:0007669"/>
    <property type="project" value="TreeGrafter"/>
</dbReference>
<keyword evidence="6" id="KW-0472">Membrane</keyword>
<keyword evidence="3" id="KW-0813">Transport</keyword>
<dbReference type="PANTHER" id="PTHR30026">
    <property type="entry name" value="OUTER MEMBRANE PROTEIN TOLC"/>
    <property type="match status" value="1"/>
</dbReference>
<comment type="similarity">
    <text evidence="2">Belongs to the outer membrane factor (OMF) (TC 1.B.17) family.</text>
</comment>
<dbReference type="NCBIfam" id="TIGR01844">
    <property type="entry name" value="type_I_sec_TolC"/>
    <property type="match status" value="1"/>
</dbReference>
<dbReference type="InterPro" id="IPR003423">
    <property type="entry name" value="OMP_efflux"/>
</dbReference>
<dbReference type="PANTHER" id="PTHR30026:SF20">
    <property type="entry name" value="OUTER MEMBRANE PROTEIN TOLC"/>
    <property type="match status" value="1"/>
</dbReference>
<keyword evidence="4" id="KW-1134">Transmembrane beta strand</keyword>
<evidence type="ECO:0000313" key="9">
    <source>
        <dbReference type="Proteomes" id="UP000078389"/>
    </source>
</evidence>
<gene>
    <name evidence="8" type="ORF">A3840_06245</name>
</gene>
<evidence type="ECO:0000256" key="7">
    <source>
        <dbReference type="ARBA" id="ARBA00023237"/>
    </source>
</evidence>
<dbReference type="Proteomes" id="UP000078389">
    <property type="component" value="Unassembled WGS sequence"/>
</dbReference>
<organism evidence="8 9">
    <name type="scientific">Devosia elaeis</name>
    <dbReference type="NCBI Taxonomy" id="1770058"/>
    <lineage>
        <taxon>Bacteria</taxon>
        <taxon>Pseudomonadati</taxon>
        <taxon>Pseudomonadota</taxon>
        <taxon>Alphaproteobacteria</taxon>
        <taxon>Hyphomicrobiales</taxon>
        <taxon>Devosiaceae</taxon>
        <taxon>Devosia</taxon>
    </lineage>
</organism>
<dbReference type="STRING" id="1770058.A3840_06245"/>
<accession>A0A178I2C7</accession>